<dbReference type="SUPFAM" id="SSF55811">
    <property type="entry name" value="Nudix"/>
    <property type="match status" value="1"/>
</dbReference>
<organism evidence="4 5">
    <name type="scientific">Jiangella rhizosphaerae</name>
    <dbReference type="NCBI Taxonomy" id="2293569"/>
    <lineage>
        <taxon>Bacteria</taxon>
        <taxon>Bacillati</taxon>
        <taxon>Actinomycetota</taxon>
        <taxon>Actinomycetes</taxon>
        <taxon>Jiangellales</taxon>
        <taxon>Jiangellaceae</taxon>
        <taxon>Jiangella</taxon>
    </lineage>
</organism>
<dbReference type="PRINTS" id="PR00502">
    <property type="entry name" value="NUDIXFAMILY"/>
</dbReference>
<evidence type="ECO:0000313" key="5">
    <source>
        <dbReference type="Proteomes" id="UP000284057"/>
    </source>
</evidence>
<dbReference type="AlphaFoldDB" id="A0A418KT11"/>
<dbReference type="Pfam" id="PF00293">
    <property type="entry name" value="NUDIX"/>
    <property type="match status" value="1"/>
</dbReference>
<comment type="cofactor">
    <cofactor evidence="1">
        <name>Mg(2+)</name>
        <dbReference type="ChEBI" id="CHEBI:18420"/>
    </cofactor>
</comment>
<evidence type="ECO:0000256" key="2">
    <source>
        <dbReference type="ARBA" id="ARBA00022801"/>
    </source>
</evidence>
<dbReference type="Gene3D" id="3.90.79.10">
    <property type="entry name" value="Nucleoside Triphosphate Pyrophosphohydrolase"/>
    <property type="match status" value="1"/>
</dbReference>
<protein>
    <submittedName>
        <fullName evidence="4">NUDIX hydrolase</fullName>
    </submittedName>
</protein>
<dbReference type="OrthoDB" id="3533156at2"/>
<dbReference type="EMBL" id="QUAL01000087">
    <property type="protein sequence ID" value="RIQ27371.1"/>
    <property type="molecule type" value="Genomic_DNA"/>
</dbReference>
<dbReference type="RefSeq" id="WP_119659700.1">
    <property type="nucleotide sequence ID" value="NZ_QUAL01000087.1"/>
</dbReference>
<keyword evidence="2 4" id="KW-0378">Hydrolase</keyword>
<dbReference type="PROSITE" id="PS51462">
    <property type="entry name" value="NUDIX"/>
    <property type="match status" value="1"/>
</dbReference>
<dbReference type="PANTHER" id="PTHR43046:SF16">
    <property type="entry name" value="ADP-RIBOSE PYROPHOSPHATASE YJHB-RELATED"/>
    <property type="match status" value="1"/>
</dbReference>
<keyword evidence="5" id="KW-1185">Reference proteome</keyword>
<feature type="domain" description="Nudix hydrolase" evidence="3">
    <location>
        <begin position="3"/>
        <end position="130"/>
    </location>
</feature>
<comment type="caution">
    <text evidence="4">The sequence shown here is derived from an EMBL/GenBank/DDBJ whole genome shotgun (WGS) entry which is preliminary data.</text>
</comment>
<evidence type="ECO:0000313" key="4">
    <source>
        <dbReference type="EMBL" id="RIQ27371.1"/>
    </source>
</evidence>
<dbReference type="InterPro" id="IPR015797">
    <property type="entry name" value="NUDIX_hydrolase-like_dom_sf"/>
</dbReference>
<dbReference type="GO" id="GO:0016787">
    <property type="term" value="F:hydrolase activity"/>
    <property type="evidence" value="ECO:0007669"/>
    <property type="project" value="UniProtKB-KW"/>
</dbReference>
<sequence>MSVEHRVAVAVLVDGHRVLMCHRRADRTWYPDVWDFPGGHLEDGETAVDAARRECREELGIEVAAAHEELGRWVEGDEDITFVRLLSWDGTPRNVAPEEHDDLRWVTLAEALELTLADPRYPDLLRRVLVGPGV</sequence>
<gene>
    <name evidence="4" type="ORF">DY240_09575</name>
</gene>
<dbReference type="InterPro" id="IPR020476">
    <property type="entry name" value="Nudix_hydrolase"/>
</dbReference>
<accession>A0A418KT11</accession>
<dbReference type="Proteomes" id="UP000284057">
    <property type="component" value="Unassembled WGS sequence"/>
</dbReference>
<evidence type="ECO:0000256" key="1">
    <source>
        <dbReference type="ARBA" id="ARBA00001946"/>
    </source>
</evidence>
<evidence type="ECO:0000259" key="3">
    <source>
        <dbReference type="PROSITE" id="PS51462"/>
    </source>
</evidence>
<dbReference type="InterPro" id="IPR000086">
    <property type="entry name" value="NUDIX_hydrolase_dom"/>
</dbReference>
<name>A0A418KT11_9ACTN</name>
<dbReference type="PANTHER" id="PTHR43046">
    <property type="entry name" value="GDP-MANNOSE MANNOSYL HYDROLASE"/>
    <property type="match status" value="1"/>
</dbReference>
<proteinExistence type="predicted"/>
<reference evidence="4 5" key="1">
    <citation type="submission" date="2018-09" db="EMBL/GenBank/DDBJ databases">
        <title>Isolation, diversity and antifungal activity of actinobacteria from wheat.</title>
        <authorList>
            <person name="Han C."/>
        </authorList>
    </citation>
    <scope>NUCLEOTIDE SEQUENCE [LARGE SCALE GENOMIC DNA]</scope>
    <source>
        <strain evidence="4 5">NEAU-YY265</strain>
    </source>
</reference>